<feature type="non-terminal residue" evidence="7">
    <location>
        <position position="1"/>
    </location>
</feature>
<protein>
    <recommendedName>
        <fullName evidence="6">EamA domain-containing protein</fullName>
    </recommendedName>
</protein>
<evidence type="ECO:0000259" key="6">
    <source>
        <dbReference type="Pfam" id="PF00892"/>
    </source>
</evidence>
<evidence type="ECO:0000256" key="2">
    <source>
        <dbReference type="ARBA" id="ARBA00022692"/>
    </source>
</evidence>
<organism evidence="7">
    <name type="scientific">hydrothermal vent metagenome</name>
    <dbReference type="NCBI Taxonomy" id="652676"/>
    <lineage>
        <taxon>unclassified sequences</taxon>
        <taxon>metagenomes</taxon>
        <taxon>ecological metagenomes</taxon>
    </lineage>
</organism>
<dbReference type="EMBL" id="UOEC01000163">
    <property type="protein sequence ID" value="VAV99500.1"/>
    <property type="molecule type" value="Genomic_DNA"/>
</dbReference>
<gene>
    <name evidence="7" type="ORF">MNBD_ALPHA08-36</name>
</gene>
<keyword evidence="2 5" id="KW-0812">Transmembrane</keyword>
<name>A0A3B0S0T7_9ZZZZ</name>
<keyword evidence="3 5" id="KW-1133">Transmembrane helix</keyword>
<dbReference type="InterPro" id="IPR037185">
    <property type="entry name" value="EmrE-like"/>
</dbReference>
<keyword evidence="4 5" id="KW-0472">Membrane</keyword>
<evidence type="ECO:0000313" key="7">
    <source>
        <dbReference type="EMBL" id="VAV99500.1"/>
    </source>
</evidence>
<sequence length="162" mass="17028">VGLIVLMGPNKLLTLGEDVVRQFAIAAAAVFYGISALFVKFVKDVPARALTAGILVLSVVSILPFTLFTTDVAVITPSMPSILATVTLGIFQTALAGLIAYFIIRKLGATFFSQLNFIVPLFGVLFGVVFLAESPGLHAVLALVIILAGIGLARYGIHKAAR</sequence>
<feature type="transmembrane region" description="Helical" evidence="5">
    <location>
        <begin position="20"/>
        <end position="42"/>
    </location>
</feature>
<feature type="transmembrane region" description="Helical" evidence="5">
    <location>
        <begin position="82"/>
        <end position="104"/>
    </location>
</feature>
<accession>A0A3B0S0T7</accession>
<evidence type="ECO:0000256" key="5">
    <source>
        <dbReference type="SAM" id="Phobius"/>
    </source>
</evidence>
<feature type="transmembrane region" description="Helical" evidence="5">
    <location>
        <begin position="111"/>
        <end position="131"/>
    </location>
</feature>
<dbReference type="AlphaFoldDB" id="A0A3B0S0T7"/>
<evidence type="ECO:0000256" key="3">
    <source>
        <dbReference type="ARBA" id="ARBA00022989"/>
    </source>
</evidence>
<comment type="subcellular location">
    <subcellularLocation>
        <location evidence="1">Membrane</location>
        <topology evidence="1">Multi-pass membrane protein</topology>
    </subcellularLocation>
</comment>
<dbReference type="InterPro" id="IPR000620">
    <property type="entry name" value="EamA_dom"/>
</dbReference>
<feature type="transmembrane region" description="Helical" evidence="5">
    <location>
        <begin position="49"/>
        <end position="70"/>
    </location>
</feature>
<dbReference type="SUPFAM" id="SSF103481">
    <property type="entry name" value="Multidrug resistance efflux transporter EmrE"/>
    <property type="match status" value="1"/>
</dbReference>
<dbReference type="PANTHER" id="PTHR32322:SF9">
    <property type="entry name" value="AMINO-ACID METABOLITE EFFLUX PUMP-RELATED"/>
    <property type="match status" value="1"/>
</dbReference>
<dbReference type="GO" id="GO:0016020">
    <property type="term" value="C:membrane"/>
    <property type="evidence" value="ECO:0007669"/>
    <property type="project" value="UniProtKB-SubCell"/>
</dbReference>
<reference evidence="7" key="1">
    <citation type="submission" date="2018-06" db="EMBL/GenBank/DDBJ databases">
        <authorList>
            <person name="Zhirakovskaya E."/>
        </authorList>
    </citation>
    <scope>NUCLEOTIDE SEQUENCE</scope>
</reference>
<dbReference type="Pfam" id="PF00892">
    <property type="entry name" value="EamA"/>
    <property type="match status" value="1"/>
</dbReference>
<feature type="transmembrane region" description="Helical" evidence="5">
    <location>
        <begin position="137"/>
        <end position="157"/>
    </location>
</feature>
<evidence type="ECO:0000256" key="1">
    <source>
        <dbReference type="ARBA" id="ARBA00004141"/>
    </source>
</evidence>
<evidence type="ECO:0000256" key="4">
    <source>
        <dbReference type="ARBA" id="ARBA00023136"/>
    </source>
</evidence>
<feature type="domain" description="EamA" evidence="6">
    <location>
        <begin position="24"/>
        <end position="152"/>
    </location>
</feature>
<dbReference type="InterPro" id="IPR050638">
    <property type="entry name" value="AA-Vitamin_Transporters"/>
</dbReference>
<dbReference type="PANTHER" id="PTHR32322">
    <property type="entry name" value="INNER MEMBRANE TRANSPORTER"/>
    <property type="match status" value="1"/>
</dbReference>
<proteinExistence type="predicted"/>